<protein>
    <submittedName>
        <fullName evidence="1">Uncharacterized protein</fullName>
    </submittedName>
</protein>
<dbReference type="RefSeq" id="WP_153724168.1">
    <property type="nucleotide sequence ID" value="NZ_CP045875.1"/>
</dbReference>
<evidence type="ECO:0000313" key="2">
    <source>
        <dbReference type="Proteomes" id="UP000366051"/>
    </source>
</evidence>
<reference evidence="2" key="1">
    <citation type="submission" date="2019-11" db="EMBL/GenBank/DDBJ databases">
        <title>Genome sequence of Heliorestis convoluta strain HH, an alkaliphilic and minimalistic phototrophic bacterium from a soda lake in Egypt.</title>
        <authorList>
            <person name="Dewey E.D."/>
            <person name="Stokes L.M."/>
            <person name="Burchell B.M."/>
            <person name="Shaffer K.N."/>
            <person name="Huntington A.M."/>
            <person name="Baker J.M."/>
            <person name="Nadendla S."/>
            <person name="Giglio M.G."/>
            <person name="Touchman J.W."/>
            <person name="Blankenship R.E."/>
            <person name="Madigan M.T."/>
            <person name="Sattley W.M."/>
        </authorList>
    </citation>
    <scope>NUCLEOTIDE SEQUENCE [LARGE SCALE GENOMIC DNA]</scope>
    <source>
        <strain evidence="2">HH</strain>
    </source>
</reference>
<dbReference type="OrthoDB" id="2086999at2"/>
<proteinExistence type="predicted"/>
<name>A0A5Q2MWG5_9FIRM</name>
<dbReference type="EMBL" id="CP045875">
    <property type="protein sequence ID" value="QGG46637.1"/>
    <property type="molecule type" value="Genomic_DNA"/>
</dbReference>
<evidence type="ECO:0000313" key="1">
    <source>
        <dbReference type="EMBL" id="QGG46637.1"/>
    </source>
</evidence>
<dbReference type="Proteomes" id="UP000366051">
    <property type="component" value="Chromosome"/>
</dbReference>
<keyword evidence="2" id="KW-1185">Reference proteome</keyword>
<dbReference type="KEGG" id="hcv:FTV88_0458"/>
<organism evidence="1 2">
    <name type="scientific">Heliorestis convoluta</name>
    <dbReference type="NCBI Taxonomy" id="356322"/>
    <lineage>
        <taxon>Bacteria</taxon>
        <taxon>Bacillati</taxon>
        <taxon>Bacillota</taxon>
        <taxon>Clostridia</taxon>
        <taxon>Eubacteriales</taxon>
        <taxon>Heliobacteriaceae</taxon>
        <taxon>Heliorestis</taxon>
    </lineage>
</organism>
<gene>
    <name evidence="1" type="ORF">FTV88_0458</name>
</gene>
<accession>A0A5Q2MWG5</accession>
<sequence length="165" mass="19079">MQRTSQERKEKLSQRFMETCRQGIILRAGMAHTAYDRQLPSTVASNGREKICKGQVSSSDIIGLLDTSLSNKGKAGFAFTDKALYCSALENRDSTFMILYEDIDFIEYDDSDDDDITIHIYSKYNSRPYQINHPWFSKKKIMSFLEAAKELYEESNEDTLDWDKL</sequence>
<dbReference type="AlphaFoldDB" id="A0A5Q2MWG5"/>